<dbReference type="InterPro" id="IPR005311">
    <property type="entry name" value="PBP_dimer"/>
</dbReference>
<sequence length="588" mass="65271">MKKPSLKRIDIIKIIALSTSIIVLINFISVMVLGKSPSPPEIPRIARGNIVDRNGRILAFQKEVPSLAGWVTELKDEKESALLLAPILNIDEKIIYDHLTKERQSSYFYIKRQISEDAAGKIEELLDAQKLKGIRIEREFGRSYPEGELTSHITGYVGYDNIGLDGIEYTLNGPLSPKQIVSTNKQEYGHNVHLTIDLNLQYFTAIAAKEAYETNFADSVSVIAMDAKNGEILSYVSYPTYDPNNFNLYTQSERTNRIAQQSYEPGSVYKVFSIASFLELDGITTQSEFFCDGLYVNEEDSVTINCLGNHGWVTPEDILVHSCNDGTAQASETVSQLELYSMLKKFGFGNQTGITFNGESNGILRDPSTWSVRSKPTISMGQEISVSAIQVVTAATALTNSGVLLKPHIVKKISTQEGVIKKVYEREPVREVITPEVAKSVLEMMKATTERGTGRLTKIDGLNISTKTGTSQITNLDTGTYYDDRFIASALAIFPTEKPEVIMYVVIENPKGRSIYGSKLAVPVIKNLVDDFTNYLNIPTDSSPIYKVESNINLSSQEIRIGKTIPNFIGLSKRVVLSALDKKRLNLL</sequence>
<dbReference type="GO" id="GO:0005886">
    <property type="term" value="C:plasma membrane"/>
    <property type="evidence" value="ECO:0007669"/>
    <property type="project" value="TreeGrafter"/>
</dbReference>
<reference evidence="7 8" key="2">
    <citation type="submission" date="2019-09" db="EMBL/GenBank/DDBJ databases">
        <title>Complete Genome Sequence and Methylome Analysis of free living Spirochaetas.</title>
        <authorList>
            <person name="Leshcheva N."/>
            <person name="Mikheeva N."/>
        </authorList>
    </citation>
    <scope>NUCLEOTIDE SEQUENCE [LARGE SCALE GENOMIC DNA]</scope>
    <source>
        <strain evidence="7 8">P</strain>
    </source>
</reference>
<dbReference type="SUPFAM" id="SSF56601">
    <property type="entry name" value="beta-lactamase/transpeptidase-like"/>
    <property type="match status" value="1"/>
</dbReference>
<dbReference type="EMBL" id="CP035807">
    <property type="protein sequence ID" value="QEN05830.1"/>
    <property type="molecule type" value="Genomic_DNA"/>
</dbReference>
<dbReference type="InterPro" id="IPR012338">
    <property type="entry name" value="Beta-lactam/transpept-like"/>
</dbReference>
<dbReference type="OrthoDB" id="9770103at2"/>
<dbReference type="InterPro" id="IPR050515">
    <property type="entry name" value="Beta-lactam/transpept"/>
</dbReference>
<dbReference type="Proteomes" id="UP000323824">
    <property type="component" value="Chromosome"/>
</dbReference>
<keyword evidence="8" id="KW-1185">Reference proteome</keyword>
<proteinExistence type="predicted"/>
<evidence type="ECO:0000256" key="1">
    <source>
        <dbReference type="ARBA" id="ARBA00004370"/>
    </source>
</evidence>
<organism evidence="7 8">
    <name type="scientific">Thiospirochaeta perfilievii</name>
    <dbReference type="NCBI Taxonomy" id="252967"/>
    <lineage>
        <taxon>Bacteria</taxon>
        <taxon>Pseudomonadati</taxon>
        <taxon>Spirochaetota</taxon>
        <taxon>Spirochaetia</taxon>
        <taxon>Spirochaetales</taxon>
        <taxon>Spirochaetaceae</taxon>
        <taxon>Thiospirochaeta</taxon>
    </lineage>
</organism>
<evidence type="ECO:0000259" key="6">
    <source>
        <dbReference type="Pfam" id="PF03717"/>
    </source>
</evidence>
<feature type="domain" description="Penicillin-binding protein transpeptidase" evidence="5">
    <location>
        <begin position="221"/>
        <end position="529"/>
    </location>
</feature>
<name>A0A5C1QFC9_9SPIO</name>
<keyword evidence="2" id="KW-0645">Protease</keyword>
<dbReference type="Gene3D" id="3.40.710.10">
    <property type="entry name" value="DD-peptidase/beta-lactamase superfamily"/>
    <property type="match status" value="1"/>
</dbReference>
<evidence type="ECO:0000256" key="4">
    <source>
        <dbReference type="SAM" id="Phobius"/>
    </source>
</evidence>
<reference evidence="7 8" key="1">
    <citation type="submission" date="2019-02" db="EMBL/GenBank/DDBJ databases">
        <authorList>
            <person name="Fomenkov A."/>
            <person name="Dubinina G."/>
            <person name="Grabovich M."/>
            <person name="Vincze T."/>
            <person name="Roberts R.J."/>
        </authorList>
    </citation>
    <scope>NUCLEOTIDE SEQUENCE [LARGE SCALE GENOMIC DNA]</scope>
    <source>
        <strain evidence="7 8">P</strain>
    </source>
</reference>
<dbReference type="GO" id="GO:0004180">
    <property type="term" value="F:carboxypeptidase activity"/>
    <property type="evidence" value="ECO:0007669"/>
    <property type="project" value="UniProtKB-KW"/>
</dbReference>
<dbReference type="Pfam" id="PF00905">
    <property type="entry name" value="Transpeptidase"/>
    <property type="match status" value="1"/>
</dbReference>
<keyword evidence="4" id="KW-0812">Transmembrane</keyword>
<dbReference type="InterPro" id="IPR001460">
    <property type="entry name" value="PCN-bd_Tpept"/>
</dbReference>
<evidence type="ECO:0000313" key="7">
    <source>
        <dbReference type="EMBL" id="QEN05830.1"/>
    </source>
</evidence>
<dbReference type="GO" id="GO:0071555">
    <property type="term" value="P:cell wall organization"/>
    <property type="evidence" value="ECO:0007669"/>
    <property type="project" value="TreeGrafter"/>
</dbReference>
<dbReference type="RefSeq" id="WP_149569064.1">
    <property type="nucleotide sequence ID" value="NZ_CP035807.1"/>
</dbReference>
<dbReference type="Gene3D" id="3.90.1310.10">
    <property type="entry name" value="Penicillin-binding protein 2a (Domain 2)"/>
    <property type="match status" value="1"/>
</dbReference>
<evidence type="ECO:0000256" key="3">
    <source>
        <dbReference type="ARBA" id="ARBA00023136"/>
    </source>
</evidence>
<dbReference type="AlphaFoldDB" id="A0A5C1QFC9"/>
<gene>
    <name evidence="7" type="ORF">EW093_14350</name>
</gene>
<keyword evidence="2" id="KW-0121">Carboxypeptidase</keyword>
<keyword evidence="2" id="KW-0378">Hydrolase</keyword>
<comment type="subcellular location">
    <subcellularLocation>
        <location evidence="1">Membrane</location>
    </subcellularLocation>
</comment>
<dbReference type="SUPFAM" id="SSF56519">
    <property type="entry name" value="Penicillin binding protein dimerisation domain"/>
    <property type="match status" value="1"/>
</dbReference>
<keyword evidence="4" id="KW-1133">Transmembrane helix</keyword>
<dbReference type="GO" id="GO:0008658">
    <property type="term" value="F:penicillin binding"/>
    <property type="evidence" value="ECO:0007669"/>
    <property type="project" value="InterPro"/>
</dbReference>
<feature type="domain" description="Penicillin-binding protein dimerisation" evidence="6">
    <location>
        <begin position="46"/>
        <end position="160"/>
    </location>
</feature>
<evidence type="ECO:0000256" key="2">
    <source>
        <dbReference type="ARBA" id="ARBA00022645"/>
    </source>
</evidence>
<feature type="transmembrane region" description="Helical" evidence="4">
    <location>
        <begin position="12"/>
        <end position="34"/>
    </location>
</feature>
<dbReference type="InterPro" id="IPR036138">
    <property type="entry name" value="PBP_dimer_sf"/>
</dbReference>
<dbReference type="Gene3D" id="3.30.450.330">
    <property type="match status" value="1"/>
</dbReference>
<evidence type="ECO:0000313" key="8">
    <source>
        <dbReference type="Proteomes" id="UP000323824"/>
    </source>
</evidence>
<evidence type="ECO:0000259" key="5">
    <source>
        <dbReference type="Pfam" id="PF00905"/>
    </source>
</evidence>
<keyword evidence="3 4" id="KW-0472">Membrane</keyword>
<protein>
    <submittedName>
        <fullName evidence="7">Penicillin-binding protein 2</fullName>
    </submittedName>
</protein>
<dbReference type="Pfam" id="PF03717">
    <property type="entry name" value="PBP_dimer"/>
    <property type="match status" value="1"/>
</dbReference>
<dbReference type="PANTHER" id="PTHR30627">
    <property type="entry name" value="PEPTIDOGLYCAN D,D-TRANSPEPTIDASE"/>
    <property type="match status" value="1"/>
</dbReference>
<dbReference type="KEGG" id="sper:EW093_14350"/>
<dbReference type="PANTHER" id="PTHR30627:SF1">
    <property type="entry name" value="PEPTIDOGLYCAN D,D-TRANSPEPTIDASE FTSI"/>
    <property type="match status" value="1"/>
</dbReference>
<accession>A0A5C1QFC9</accession>